<comment type="caution">
    <text evidence="1">The sequence shown here is derived from an EMBL/GenBank/DDBJ whole genome shotgun (WGS) entry which is preliminary data.</text>
</comment>
<gene>
    <name evidence="1" type="ORF">NESM_000667100</name>
</gene>
<dbReference type="EMBL" id="JAECZO010000098">
    <property type="protein sequence ID" value="KAK7197214.1"/>
    <property type="molecule type" value="Genomic_DNA"/>
</dbReference>
<proteinExistence type="predicted"/>
<sequence length="297" mass="32167">MRPAMSRVLRQKVGADHAWMRRIAARVPPAGLSGSQLQRLVEDELPDFAPAHVGAATLKEAVLQCPQLLCVEGGDEVQATWHVRPVQGQGAAGRLASSPATPEEARALSIMKLQQFCAKRARQHRNTYLPLEFALAKLGISDLSVVDAVLDGSATGLDVDVGVRVKPLRTPRAIVAFVDGDILPAMAVDQMCSELNAVKELSVVTIVRQPGTHALSAVDIVCPAVVPTYLSIERHAHELRLRKPDVRHDVVYMCASSQFRVYAATVAPLNDFPDADVYVCCPTMITLVKAKTVVPFE</sequence>
<evidence type="ECO:0000313" key="1">
    <source>
        <dbReference type="EMBL" id="KAK7197214.1"/>
    </source>
</evidence>
<evidence type="ECO:0000313" key="2">
    <source>
        <dbReference type="Proteomes" id="UP001430356"/>
    </source>
</evidence>
<reference evidence="1 2" key="1">
    <citation type="journal article" date="2021" name="MBio">
        <title>A New Model Trypanosomatid, Novymonas esmeraldas: Genomic Perception of Its 'Candidatus Pandoraea novymonadis' Endosymbiont.</title>
        <authorList>
            <person name="Zakharova A."/>
            <person name="Saura A."/>
            <person name="Butenko A."/>
            <person name="Podesvova L."/>
            <person name="Warmusova S."/>
            <person name="Kostygov A.Y."/>
            <person name="Nenarokova A."/>
            <person name="Lukes J."/>
            <person name="Opperdoes F.R."/>
            <person name="Yurchenko V."/>
        </authorList>
    </citation>
    <scope>NUCLEOTIDE SEQUENCE [LARGE SCALE GENOMIC DNA]</scope>
    <source>
        <strain evidence="1 2">E262AT.01</strain>
    </source>
</reference>
<dbReference type="Proteomes" id="UP001430356">
    <property type="component" value="Unassembled WGS sequence"/>
</dbReference>
<dbReference type="AlphaFoldDB" id="A0AAW0EU27"/>
<name>A0AAW0EU27_9TRYP</name>
<accession>A0AAW0EU27</accession>
<keyword evidence="2" id="KW-1185">Reference proteome</keyword>
<protein>
    <submittedName>
        <fullName evidence="1">Uncharacterized protein</fullName>
    </submittedName>
</protein>
<organism evidence="1 2">
    <name type="scientific">Novymonas esmeraldas</name>
    <dbReference type="NCBI Taxonomy" id="1808958"/>
    <lineage>
        <taxon>Eukaryota</taxon>
        <taxon>Discoba</taxon>
        <taxon>Euglenozoa</taxon>
        <taxon>Kinetoplastea</taxon>
        <taxon>Metakinetoplastina</taxon>
        <taxon>Trypanosomatida</taxon>
        <taxon>Trypanosomatidae</taxon>
        <taxon>Novymonas</taxon>
    </lineage>
</organism>